<evidence type="ECO:0000256" key="5">
    <source>
        <dbReference type="ARBA" id="ARBA00023004"/>
    </source>
</evidence>
<comment type="similarity">
    <text evidence="1">Belongs to the cytochrome P450 family.</text>
</comment>
<dbReference type="PRINTS" id="PR00463">
    <property type="entry name" value="EP450I"/>
</dbReference>
<reference evidence="6 7" key="1">
    <citation type="submission" date="2020-08" db="EMBL/GenBank/DDBJ databases">
        <title>Hymenobacter sp.</title>
        <authorList>
            <person name="Kim M.K."/>
        </authorList>
    </citation>
    <scope>NUCLEOTIDE SEQUENCE [LARGE SCALE GENOMIC DNA]</scope>
    <source>
        <strain evidence="6 7">BT507</strain>
    </source>
</reference>
<protein>
    <submittedName>
        <fullName evidence="6">Cytochrome P450</fullName>
    </submittedName>
</protein>
<comment type="caution">
    <text evidence="6">The sequence shown here is derived from an EMBL/GenBank/DDBJ whole genome shotgun (WGS) entry which is preliminary data.</text>
</comment>
<gene>
    <name evidence="6" type="ORF">H8B15_17940</name>
</gene>
<sequence>MTAIPKDKALDSTLSLLREGYHFLPQRRKRYHSNIFQMRLMGEKAVCLSGEEGAALFYNQEHFQREGALPRRILTTLMGQGGVQTLDDTAHQHRKVLFMKLMTPNSLHQYSTLVAETWRAYLRRWEQLEQVELFPEVEEVLCRAACAWAGVPFEEKDIKPLTRDLSAMIDAFGGVGPRHAKGKLARHRAERWVGKMVDNVRAGKQYAVEGKALHAISWHRELDGKLLSTHVASVELLNLIRPIVAIGRFVVFEALALHEHPRCVELLRTGPAQYPEWFAQEIRRFYPFTPLLGARVRADFVWHGYRFRKGTLTLLDVHGINHDERQWEHPHLFRPERFRDWNGSPFNFIPQGGGDYAHNHRCAGEWLTIEALKTTAVLLATSMTYEVPEQDLSIDMTRMPTLPESGFIIRNVRATATTAAVAPIATAPTVAAAAATAGCPFHQ</sequence>
<evidence type="ECO:0000256" key="1">
    <source>
        <dbReference type="ARBA" id="ARBA00010617"/>
    </source>
</evidence>
<keyword evidence="2" id="KW-0349">Heme</keyword>
<proteinExistence type="inferred from homology"/>
<evidence type="ECO:0000256" key="4">
    <source>
        <dbReference type="ARBA" id="ARBA00023002"/>
    </source>
</evidence>
<keyword evidence="3" id="KW-0479">Metal-binding</keyword>
<dbReference type="PANTHER" id="PTHR24302">
    <property type="entry name" value="CYTOCHROME P450 FAMILY 3"/>
    <property type="match status" value="1"/>
</dbReference>
<evidence type="ECO:0000313" key="7">
    <source>
        <dbReference type="Proteomes" id="UP000622017"/>
    </source>
</evidence>
<dbReference type="Pfam" id="PF00067">
    <property type="entry name" value="p450"/>
    <property type="match status" value="1"/>
</dbReference>
<dbReference type="SUPFAM" id="SSF48264">
    <property type="entry name" value="Cytochrome P450"/>
    <property type="match status" value="1"/>
</dbReference>
<dbReference type="Gene3D" id="1.10.630.10">
    <property type="entry name" value="Cytochrome P450"/>
    <property type="match status" value="1"/>
</dbReference>
<name>A0ABR7MP17_9BACT</name>
<evidence type="ECO:0000256" key="3">
    <source>
        <dbReference type="ARBA" id="ARBA00022723"/>
    </source>
</evidence>
<dbReference type="EMBL" id="JACSCY010000018">
    <property type="protein sequence ID" value="MBC6612810.1"/>
    <property type="molecule type" value="Genomic_DNA"/>
</dbReference>
<dbReference type="InterPro" id="IPR036396">
    <property type="entry name" value="Cyt_P450_sf"/>
</dbReference>
<dbReference type="PANTHER" id="PTHR24302:SF15">
    <property type="entry name" value="FATTY-ACID PEROXYGENASE"/>
    <property type="match status" value="1"/>
</dbReference>
<keyword evidence="7" id="KW-1185">Reference proteome</keyword>
<accession>A0ABR7MP17</accession>
<evidence type="ECO:0000313" key="6">
    <source>
        <dbReference type="EMBL" id="MBC6612810.1"/>
    </source>
</evidence>
<dbReference type="InterPro" id="IPR002401">
    <property type="entry name" value="Cyt_P450_E_grp-I"/>
</dbReference>
<dbReference type="Proteomes" id="UP000622017">
    <property type="component" value="Unassembled WGS sequence"/>
</dbReference>
<organism evidence="6 7">
    <name type="scientific">Hymenobacter citatus</name>
    <dbReference type="NCBI Taxonomy" id="2763506"/>
    <lineage>
        <taxon>Bacteria</taxon>
        <taxon>Pseudomonadati</taxon>
        <taxon>Bacteroidota</taxon>
        <taxon>Cytophagia</taxon>
        <taxon>Cytophagales</taxon>
        <taxon>Hymenobacteraceae</taxon>
        <taxon>Hymenobacter</taxon>
    </lineage>
</organism>
<keyword evidence="5" id="KW-0408">Iron</keyword>
<dbReference type="InterPro" id="IPR001128">
    <property type="entry name" value="Cyt_P450"/>
</dbReference>
<dbReference type="CDD" id="cd11067">
    <property type="entry name" value="CYP152"/>
    <property type="match status" value="1"/>
</dbReference>
<evidence type="ECO:0000256" key="2">
    <source>
        <dbReference type="ARBA" id="ARBA00022617"/>
    </source>
</evidence>
<dbReference type="RefSeq" id="WP_187321033.1">
    <property type="nucleotide sequence ID" value="NZ_JACSCY010000018.1"/>
</dbReference>
<dbReference type="InterPro" id="IPR050705">
    <property type="entry name" value="Cytochrome_P450_3A"/>
</dbReference>
<keyword evidence="4" id="KW-0560">Oxidoreductase</keyword>